<feature type="transmembrane region" description="Helical" evidence="1">
    <location>
        <begin position="263"/>
        <end position="282"/>
    </location>
</feature>
<accession>A0AA40K5W2</accession>
<keyword evidence="1" id="KW-1133">Transmembrane helix</keyword>
<name>A0AA40K5W2_9PEZI</name>
<dbReference type="EMBL" id="JAUKUD010000004">
    <property type="protein sequence ID" value="KAK0747060.1"/>
    <property type="molecule type" value="Genomic_DNA"/>
</dbReference>
<feature type="transmembrane region" description="Helical" evidence="1">
    <location>
        <begin position="444"/>
        <end position="464"/>
    </location>
</feature>
<feature type="transmembrane region" description="Helical" evidence="1">
    <location>
        <begin position="569"/>
        <end position="589"/>
    </location>
</feature>
<keyword evidence="3" id="KW-1185">Reference proteome</keyword>
<organism evidence="2 3">
    <name type="scientific">Schizothecium vesticola</name>
    <dbReference type="NCBI Taxonomy" id="314040"/>
    <lineage>
        <taxon>Eukaryota</taxon>
        <taxon>Fungi</taxon>
        <taxon>Dikarya</taxon>
        <taxon>Ascomycota</taxon>
        <taxon>Pezizomycotina</taxon>
        <taxon>Sordariomycetes</taxon>
        <taxon>Sordariomycetidae</taxon>
        <taxon>Sordariales</taxon>
        <taxon>Schizotheciaceae</taxon>
        <taxon>Schizothecium</taxon>
    </lineage>
</organism>
<feature type="transmembrane region" description="Helical" evidence="1">
    <location>
        <begin position="294"/>
        <end position="317"/>
    </location>
</feature>
<comment type="caution">
    <text evidence="2">The sequence shown here is derived from an EMBL/GenBank/DDBJ whole genome shotgun (WGS) entry which is preliminary data.</text>
</comment>
<dbReference type="Proteomes" id="UP001172155">
    <property type="component" value="Unassembled WGS sequence"/>
</dbReference>
<feature type="transmembrane region" description="Helical" evidence="1">
    <location>
        <begin position="476"/>
        <end position="495"/>
    </location>
</feature>
<evidence type="ECO:0000313" key="2">
    <source>
        <dbReference type="EMBL" id="KAK0747060.1"/>
    </source>
</evidence>
<evidence type="ECO:0000313" key="3">
    <source>
        <dbReference type="Proteomes" id="UP001172155"/>
    </source>
</evidence>
<evidence type="ECO:0000256" key="1">
    <source>
        <dbReference type="SAM" id="Phobius"/>
    </source>
</evidence>
<keyword evidence="1" id="KW-0472">Membrane</keyword>
<reference evidence="2" key="1">
    <citation type="submission" date="2023-06" db="EMBL/GenBank/DDBJ databases">
        <title>Genome-scale phylogeny and comparative genomics of the fungal order Sordariales.</title>
        <authorList>
            <consortium name="Lawrence Berkeley National Laboratory"/>
            <person name="Hensen N."/>
            <person name="Bonometti L."/>
            <person name="Westerberg I."/>
            <person name="Brannstrom I.O."/>
            <person name="Guillou S."/>
            <person name="Cros-Aarteil S."/>
            <person name="Calhoun S."/>
            <person name="Haridas S."/>
            <person name="Kuo A."/>
            <person name="Mondo S."/>
            <person name="Pangilinan J."/>
            <person name="Riley R."/>
            <person name="LaButti K."/>
            <person name="Andreopoulos B."/>
            <person name="Lipzen A."/>
            <person name="Chen C."/>
            <person name="Yanf M."/>
            <person name="Daum C."/>
            <person name="Ng V."/>
            <person name="Clum A."/>
            <person name="Steindorff A."/>
            <person name="Ohm R."/>
            <person name="Martin F."/>
            <person name="Silar P."/>
            <person name="Natvig D."/>
            <person name="Lalanne C."/>
            <person name="Gautier V."/>
            <person name="Ament-velasquez S.L."/>
            <person name="Kruys A."/>
            <person name="Hutchinson M.I."/>
            <person name="Powell A.J."/>
            <person name="Barry K."/>
            <person name="Miller A.N."/>
            <person name="Grigoriev I.V."/>
            <person name="Debuchy R."/>
            <person name="Gladieux P."/>
            <person name="Thoren M.H."/>
            <person name="Johannesson H."/>
        </authorList>
    </citation>
    <scope>NUCLEOTIDE SEQUENCE</scope>
    <source>
        <strain evidence="2">SMH3187-1</strain>
    </source>
</reference>
<gene>
    <name evidence="2" type="ORF">B0T18DRAFT_447420</name>
</gene>
<dbReference type="AlphaFoldDB" id="A0AA40K5W2"/>
<keyword evidence="1" id="KW-0812">Transmembrane</keyword>
<sequence length="672" mass="74903">MPDTMAKMRRRLIHIIPLLPTITAQPNSTSPSNRTLTAADIPPGFLADASTHFEHEVCIQRITNYINYTTHFPNESTPYSLLFGTDPTTNEFLSTPTNMVVTVPFCELVCSNPSRYAPFRDWYPDRGPRIMTWIVPVALLLSSIELSPLDKRRFYAVLHALGDPIDVLWSLIHKLRVRTRLHALAETYFVANPDQRANPDPSTNQDALIAAIVLSAFEDLLSPSICSYKTFNDLLRVFWIPQAGLLWRDAALDLADSRSDERLRSMLAVALYVVQILSAFIVDIGGGPSNPPGGVIAVASTLTFLIPAVLFSSWIGAPTSRRGTLRAVRALVDGVEAVRVREGLARPVVGGVTLSSGMLKKAGIPLVDVGGVQVEAPARSREDFFLEKDTIYAEYHLHGGKNTYRPWKLRVLTDDPLLYEGRPPRAWLIRRRDVIFQNDMRWEAFLASLPVCGGVVAGLGILFLAGEGGFSCRHVLLLSILGAWIASAVLTSSSYHFMDWESPFTKWHWRFCFAKGLVVGTGVLVFVGLTAAGFFSTCACWGRQLIRGDQAKVELTVNERNWKNVEGKFPGIVGSLIFFQVGYALWVLLANRNGVRVLRWSEGRKQAAWLGKKLPPQGVRERVREYVERSRLPVVMGRVRQFSRALSLKLWRHGRRQGSIAESGIAMTPREV</sequence>
<proteinExistence type="predicted"/>
<feature type="transmembrane region" description="Helical" evidence="1">
    <location>
        <begin position="516"/>
        <end position="535"/>
    </location>
</feature>
<protein>
    <submittedName>
        <fullName evidence="2">Uncharacterized protein</fullName>
    </submittedName>
</protein>